<accession>A0A7T1T667</accession>
<gene>
    <name evidence="3" type="ORF">G4Z16_12775</name>
</gene>
<keyword evidence="1" id="KW-0812">Transmembrane</keyword>
<organism evidence="3 4">
    <name type="scientific">Streptomyces bathyalis</name>
    <dbReference type="NCBI Taxonomy" id="2710756"/>
    <lineage>
        <taxon>Bacteria</taxon>
        <taxon>Bacillati</taxon>
        <taxon>Actinomycetota</taxon>
        <taxon>Actinomycetes</taxon>
        <taxon>Kitasatosporales</taxon>
        <taxon>Streptomycetaceae</taxon>
        <taxon>Streptomyces</taxon>
    </lineage>
</organism>
<keyword evidence="1" id="KW-1133">Transmembrane helix</keyword>
<feature type="domain" description="DUF4142" evidence="2">
    <location>
        <begin position="66"/>
        <end position="198"/>
    </location>
</feature>
<dbReference type="InterPro" id="IPR025419">
    <property type="entry name" value="DUF4142"/>
</dbReference>
<evidence type="ECO:0000256" key="1">
    <source>
        <dbReference type="SAM" id="Phobius"/>
    </source>
</evidence>
<sequence length="212" mass="23181">MSSTAPSGRAAGTALVVLGLVATLAALLVPIYFFDGNRSAALSRSGWHDDGKGTWKTEYGPLTSLDRDFMRNVRAAGLWELPAGRTAREQSTKRSVRIVGDHVVDGDTELDKRVIQASRALRVTLPNRPTAAQQKYLDDIDKARGEKLDEVLVNHLRKQDGGTLNLLSLVRDQTRNSMVRSLATRANTIVLDHIAVVEETGLVDYDALPHAQ</sequence>
<dbReference type="Proteomes" id="UP000595046">
    <property type="component" value="Chromosome"/>
</dbReference>
<keyword evidence="4" id="KW-1185">Reference proteome</keyword>
<reference evidence="4" key="1">
    <citation type="submission" date="2020-02" db="EMBL/GenBank/DDBJ databases">
        <title>Streptomyces sp. ASO4wet.</title>
        <authorList>
            <person name="Risdian C."/>
            <person name="Landwehr W."/>
            <person name="Schupp P."/>
            <person name="Wink J."/>
        </authorList>
    </citation>
    <scope>NUCLEOTIDE SEQUENCE [LARGE SCALE GENOMIC DNA]</scope>
    <source>
        <strain evidence="4">ASO4wet</strain>
    </source>
</reference>
<evidence type="ECO:0000313" key="3">
    <source>
        <dbReference type="EMBL" id="QPP07114.1"/>
    </source>
</evidence>
<protein>
    <submittedName>
        <fullName evidence="3">DUF4142 domain-containing protein</fullName>
    </submittedName>
</protein>
<keyword evidence="1" id="KW-0472">Membrane</keyword>
<dbReference type="RefSeq" id="WP_197350902.1">
    <property type="nucleotide sequence ID" value="NZ_CP048882.1"/>
</dbReference>
<dbReference type="KEGG" id="sbat:G4Z16_12775"/>
<name>A0A7T1T667_9ACTN</name>
<dbReference type="Pfam" id="PF13628">
    <property type="entry name" value="DUF4142"/>
    <property type="match status" value="1"/>
</dbReference>
<proteinExistence type="predicted"/>
<evidence type="ECO:0000313" key="4">
    <source>
        <dbReference type="Proteomes" id="UP000595046"/>
    </source>
</evidence>
<dbReference type="AlphaFoldDB" id="A0A7T1T667"/>
<evidence type="ECO:0000259" key="2">
    <source>
        <dbReference type="Pfam" id="PF13628"/>
    </source>
</evidence>
<feature type="transmembrane region" description="Helical" evidence="1">
    <location>
        <begin position="12"/>
        <end position="34"/>
    </location>
</feature>
<dbReference type="EMBL" id="CP048882">
    <property type="protein sequence ID" value="QPP07114.1"/>
    <property type="molecule type" value="Genomic_DNA"/>
</dbReference>